<reference evidence="8 9" key="1">
    <citation type="journal article" date="2020" name="Nat. Commun.">
        <title>Genome of Tripterygium wilfordii and identification of cytochrome P450 involved in triptolide biosynthesis.</title>
        <authorList>
            <person name="Tu L."/>
            <person name="Su P."/>
            <person name="Zhang Z."/>
            <person name="Gao L."/>
            <person name="Wang J."/>
            <person name="Hu T."/>
            <person name="Zhou J."/>
            <person name="Zhang Y."/>
            <person name="Zhao Y."/>
            <person name="Liu Y."/>
            <person name="Song Y."/>
            <person name="Tong Y."/>
            <person name="Lu Y."/>
            <person name="Yang J."/>
            <person name="Xu C."/>
            <person name="Jia M."/>
            <person name="Peters R.J."/>
            <person name="Huang L."/>
            <person name="Gao W."/>
        </authorList>
    </citation>
    <scope>NUCLEOTIDE SEQUENCE [LARGE SCALE GENOMIC DNA]</scope>
    <source>
        <strain evidence="9">cv. XIE 37</strain>
        <tissue evidence="8">Leaf</tissue>
    </source>
</reference>
<evidence type="ECO:0000259" key="7">
    <source>
        <dbReference type="PROSITE" id="PS51032"/>
    </source>
</evidence>
<organism evidence="8 9">
    <name type="scientific">Tripterygium wilfordii</name>
    <name type="common">Thunder God vine</name>
    <dbReference type="NCBI Taxonomy" id="458696"/>
    <lineage>
        <taxon>Eukaryota</taxon>
        <taxon>Viridiplantae</taxon>
        <taxon>Streptophyta</taxon>
        <taxon>Embryophyta</taxon>
        <taxon>Tracheophyta</taxon>
        <taxon>Spermatophyta</taxon>
        <taxon>Magnoliopsida</taxon>
        <taxon>eudicotyledons</taxon>
        <taxon>Gunneridae</taxon>
        <taxon>Pentapetalae</taxon>
        <taxon>rosids</taxon>
        <taxon>fabids</taxon>
        <taxon>Celastrales</taxon>
        <taxon>Celastraceae</taxon>
        <taxon>Tripterygium</taxon>
    </lineage>
</organism>
<dbReference type="AlphaFoldDB" id="A0A7J7E237"/>
<keyword evidence="2" id="KW-0805">Transcription regulation</keyword>
<keyword evidence="3" id="KW-0238">DNA-binding</keyword>
<dbReference type="EMBL" id="JAAARO010000001">
    <property type="protein sequence ID" value="KAF5752647.1"/>
    <property type="molecule type" value="Genomic_DNA"/>
</dbReference>
<protein>
    <submittedName>
        <fullName evidence="8">Ethylene-responsive transcription factor ERF</fullName>
    </submittedName>
</protein>
<name>A0A7J7E237_TRIWF</name>
<dbReference type="InterPro" id="IPR001471">
    <property type="entry name" value="AP2/ERF_dom"/>
</dbReference>
<evidence type="ECO:0000256" key="1">
    <source>
        <dbReference type="ARBA" id="ARBA00004123"/>
    </source>
</evidence>
<proteinExistence type="inferred from homology"/>
<gene>
    <name evidence="8" type="ORF">HS088_TW01G00562</name>
</gene>
<evidence type="ECO:0000256" key="3">
    <source>
        <dbReference type="ARBA" id="ARBA00023125"/>
    </source>
</evidence>
<sequence>MSFCFRFQCQHVTPKPIKSNKDGFEYALKTEKPSLVEATESKKQRTCKNVDRGIPQWPWGKWAEEIRDPQKGARIWLGTSSTAEEAARATMKQRFASGETRPSSISPIHGLNLMLPLHPLNSVVSNLPWSLVRHFIKHFHHNHSRYRHHSKRKCLALSRCY</sequence>
<dbReference type="CDD" id="cd00018">
    <property type="entry name" value="AP2"/>
    <property type="match status" value="1"/>
</dbReference>
<dbReference type="SMART" id="SM00380">
    <property type="entry name" value="AP2"/>
    <property type="match status" value="1"/>
</dbReference>
<dbReference type="GO" id="GO:0003677">
    <property type="term" value="F:DNA binding"/>
    <property type="evidence" value="ECO:0007669"/>
    <property type="project" value="UniProtKB-KW"/>
</dbReference>
<dbReference type="InParanoid" id="A0A7J7E237"/>
<evidence type="ECO:0000313" key="8">
    <source>
        <dbReference type="EMBL" id="KAF5752647.1"/>
    </source>
</evidence>
<dbReference type="InterPro" id="IPR036955">
    <property type="entry name" value="AP2/ERF_dom_sf"/>
</dbReference>
<dbReference type="GO" id="GO:0003700">
    <property type="term" value="F:DNA-binding transcription factor activity"/>
    <property type="evidence" value="ECO:0007669"/>
    <property type="project" value="InterPro"/>
</dbReference>
<keyword evidence="5" id="KW-0539">Nucleus</keyword>
<dbReference type="GO" id="GO:0005634">
    <property type="term" value="C:nucleus"/>
    <property type="evidence" value="ECO:0007669"/>
    <property type="project" value="UniProtKB-SubCell"/>
</dbReference>
<dbReference type="PANTHER" id="PTHR31190">
    <property type="entry name" value="DNA-BINDING DOMAIN"/>
    <property type="match status" value="1"/>
</dbReference>
<evidence type="ECO:0000256" key="6">
    <source>
        <dbReference type="ARBA" id="ARBA00024343"/>
    </source>
</evidence>
<dbReference type="Gene3D" id="3.30.730.10">
    <property type="entry name" value="AP2/ERF domain"/>
    <property type="match status" value="1"/>
</dbReference>
<keyword evidence="9" id="KW-1185">Reference proteome</keyword>
<dbReference type="InterPro" id="IPR044808">
    <property type="entry name" value="ERF_plant"/>
</dbReference>
<evidence type="ECO:0000256" key="5">
    <source>
        <dbReference type="ARBA" id="ARBA00023242"/>
    </source>
</evidence>
<dbReference type="InterPro" id="IPR016177">
    <property type="entry name" value="DNA-bd_dom_sf"/>
</dbReference>
<dbReference type="PROSITE" id="PS51032">
    <property type="entry name" value="AP2_ERF"/>
    <property type="match status" value="1"/>
</dbReference>
<dbReference type="Proteomes" id="UP000593562">
    <property type="component" value="Unassembled WGS sequence"/>
</dbReference>
<dbReference type="PRINTS" id="PR00367">
    <property type="entry name" value="ETHRSPELEMNT"/>
</dbReference>
<dbReference type="GO" id="GO:0009873">
    <property type="term" value="P:ethylene-activated signaling pathway"/>
    <property type="evidence" value="ECO:0007669"/>
    <property type="project" value="InterPro"/>
</dbReference>
<comment type="subcellular location">
    <subcellularLocation>
        <location evidence="1">Nucleus</location>
    </subcellularLocation>
</comment>
<accession>A0A7J7E237</accession>
<feature type="domain" description="AP2/ERF" evidence="7">
    <location>
        <begin position="50"/>
        <end position="89"/>
    </location>
</feature>
<evidence type="ECO:0000256" key="2">
    <source>
        <dbReference type="ARBA" id="ARBA00023015"/>
    </source>
</evidence>
<dbReference type="PANTHER" id="PTHR31190:SF142">
    <property type="entry name" value="ETHYLENE-RESPONSIVE TRANSCRIPTION FACTOR RAP2-3"/>
    <property type="match status" value="1"/>
</dbReference>
<keyword evidence="4" id="KW-0804">Transcription</keyword>
<evidence type="ECO:0000256" key="4">
    <source>
        <dbReference type="ARBA" id="ARBA00023163"/>
    </source>
</evidence>
<comment type="caution">
    <text evidence="8">The sequence shown here is derived from an EMBL/GenBank/DDBJ whole genome shotgun (WGS) entry which is preliminary data.</text>
</comment>
<dbReference type="SUPFAM" id="SSF54171">
    <property type="entry name" value="DNA-binding domain"/>
    <property type="match status" value="1"/>
</dbReference>
<comment type="similarity">
    <text evidence="6">Belongs to the AP2/ERF transcription factor family. ERF subfamily.</text>
</comment>
<evidence type="ECO:0000313" key="9">
    <source>
        <dbReference type="Proteomes" id="UP000593562"/>
    </source>
</evidence>